<sequence length="217" mass="24807">MKYKNMLVCALLCVVSLWSHAQINLQPKYGGQTKNAAQLAADADFLAGMDKMFDNDRAKAAEEVAARGWTLYRRGQQDDAMRRFNQAWLLNPENGSALWGMAAMEMSKERIASGRALFEEAARTMSQDIDFQADYARNKAELSESESDLEAVWLEFARIHAKAPNHTLNLQNWAISYFAVERYREAWEKILLAEKTPRARELDPRFIKALSDKMPRP</sequence>
<proteinExistence type="predicted"/>
<dbReference type="PROSITE" id="PS50005">
    <property type="entry name" value="TPR"/>
    <property type="match status" value="1"/>
</dbReference>
<keyword evidence="2" id="KW-0732">Signal</keyword>
<protein>
    <submittedName>
        <fullName evidence="3">Tetratricopeptide (TPR) repeat protein</fullName>
    </submittedName>
</protein>
<dbReference type="RefSeq" id="WP_310344867.1">
    <property type="nucleotide sequence ID" value="NZ_JAVDXO010000009.1"/>
</dbReference>
<gene>
    <name evidence="3" type="ORF">J2X15_003375</name>
</gene>
<evidence type="ECO:0000256" key="1">
    <source>
        <dbReference type="PROSITE-ProRule" id="PRU00339"/>
    </source>
</evidence>
<organism evidence="3 4">
    <name type="scientific">Rhodoferax saidenbachensis</name>
    <dbReference type="NCBI Taxonomy" id="1484693"/>
    <lineage>
        <taxon>Bacteria</taxon>
        <taxon>Pseudomonadati</taxon>
        <taxon>Pseudomonadota</taxon>
        <taxon>Betaproteobacteria</taxon>
        <taxon>Burkholderiales</taxon>
        <taxon>Comamonadaceae</taxon>
        <taxon>Rhodoferax</taxon>
    </lineage>
</organism>
<keyword evidence="4" id="KW-1185">Reference proteome</keyword>
<accession>A0ABU1ZT15</accession>
<evidence type="ECO:0000256" key="2">
    <source>
        <dbReference type="SAM" id="SignalP"/>
    </source>
</evidence>
<evidence type="ECO:0000313" key="4">
    <source>
        <dbReference type="Proteomes" id="UP001268089"/>
    </source>
</evidence>
<dbReference type="Proteomes" id="UP001268089">
    <property type="component" value="Unassembled WGS sequence"/>
</dbReference>
<feature type="signal peptide" evidence="2">
    <location>
        <begin position="1"/>
        <end position="21"/>
    </location>
</feature>
<dbReference type="InterPro" id="IPR011990">
    <property type="entry name" value="TPR-like_helical_dom_sf"/>
</dbReference>
<feature type="repeat" description="TPR" evidence="1">
    <location>
        <begin position="61"/>
        <end position="94"/>
    </location>
</feature>
<reference evidence="3 4" key="1">
    <citation type="submission" date="2023-07" db="EMBL/GenBank/DDBJ databases">
        <title>Sorghum-associated microbial communities from plants grown in Nebraska, USA.</title>
        <authorList>
            <person name="Schachtman D."/>
        </authorList>
    </citation>
    <scope>NUCLEOTIDE SEQUENCE [LARGE SCALE GENOMIC DNA]</scope>
    <source>
        <strain evidence="3 4">BE308</strain>
    </source>
</reference>
<keyword evidence="1" id="KW-0802">TPR repeat</keyword>
<comment type="caution">
    <text evidence="3">The sequence shown here is derived from an EMBL/GenBank/DDBJ whole genome shotgun (WGS) entry which is preliminary data.</text>
</comment>
<dbReference type="EMBL" id="JAVDXO010000009">
    <property type="protein sequence ID" value="MDR7308066.1"/>
    <property type="molecule type" value="Genomic_DNA"/>
</dbReference>
<name>A0ABU1ZT15_9BURK</name>
<feature type="chain" id="PRO_5046510701" evidence="2">
    <location>
        <begin position="22"/>
        <end position="217"/>
    </location>
</feature>
<evidence type="ECO:0000313" key="3">
    <source>
        <dbReference type="EMBL" id="MDR7308066.1"/>
    </source>
</evidence>
<dbReference type="SUPFAM" id="SSF48452">
    <property type="entry name" value="TPR-like"/>
    <property type="match status" value="1"/>
</dbReference>
<dbReference type="Gene3D" id="1.25.40.10">
    <property type="entry name" value="Tetratricopeptide repeat domain"/>
    <property type="match status" value="1"/>
</dbReference>
<dbReference type="InterPro" id="IPR019734">
    <property type="entry name" value="TPR_rpt"/>
</dbReference>